<gene>
    <name evidence="2" type="ORF">D7V64_01980</name>
</gene>
<dbReference type="PANTHER" id="PTHR43016:SF13">
    <property type="entry name" value="PRESEQUENCE PROTEASE, MITOCHONDRIAL"/>
    <property type="match status" value="1"/>
</dbReference>
<dbReference type="InterPro" id="IPR007863">
    <property type="entry name" value="Peptidase_M16_C"/>
</dbReference>
<dbReference type="EMBL" id="RAXZ01000002">
    <property type="protein sequence ID" value="RKG55112.1"/>
    <property type="molecule type" value="Genomic_DNA"/>
</dbReference>
<organism evidence="2 3">
    <name type="scientific">Acinetobacter cumulans</name>
    <dbReference type="NCBI Taxonomy" id="2136182"/>
    <lineage>
        <taxon>Bacteria</taxon>
        <taxon>Pseudomonadati</taxon>
        <taxon>Pseudomonadota</taxon>
        <taxon>Gammaproteobacteria</taxon>
        <taxon>Moraxellales</taxon>
        <taxon>Moraxellaceae</taxon>
        <taxon>Acinetobacter</taxon>
    </lineage>
</organism>
<dbReference type="Pfam" id="PF08367">
    <property type="entry name" value="M16C_assoc"/>
    <property type="match status" value="1"/>
</dbReference>
<dbReference type="Proteomes" id="UP000281084">
    <property type="component" value="Unassembled WGS sequence"/>
</dbReference>
<comment type="caution">
    <text evidence="2">The sequence shown here is derived from an EMBL/GenBank/DDBJ whole genome shotgun (WGS) entry which is preliminary data.</text>
</comment>
<dbReference type="Gene3D" id="3.30.830.10">
    <property type="entry name" value="Metalloenzyme, LuxS/M16 peptidase-like"/>
    <property type="match status" value="4"/>
</dbReference>
<evidence type="ECO:0000313" key="2">
    <source>
        <dbReference type="EMBL" id="RKG55112.1"/>
    </source>
</evidence>
<feature type="domain" description="Peptidase M16C associated" evidence="1">
    <location>
        <begin position="466"/>
        <end position="715"/>
    </location>
</feature>
<evidence type="ECO:0000313" key="3">
    <source>
        <dbReference type="Proteomes" id="UP000281084"/>
    </source>
</evidence>
<dbReference type="PANTHER" id="PTHR43016">
    <property type="entry name" value="PRESEQUENCE PROTEASE"/>
    <property type="match status" value="1"/>
</dbReference>
<name>A0A3A8G7P7_9GAMM</name>
<dbReference type="InterPro" id="IPR011765">
    <property type="entry name" value="Pept_M16_N"/>
</dbReference>
<reference evidence="2 3" key="1">
    <citation type="submission" date="2018-09" db="EMBL/GenBank/DDBJ databases">
        <title>The draft genome of Acinetobacter spp. strains.</title>
        <authorList>
            <person name="Qin J."/>
            <person name="Feng Y."/>
            <person name="Zong Z."/>
        </authorList>
    </citation>
    <scope>NUCLEOTIDE SEQUENCE [LARGE SCALE GENOMIC DNA]</scope>
    <source>
        <strain evidence="2 3">WCHAc060002</strain>
    </source>
</reference>
<dbReference type="InterPro" id="IPR013578">
    <property type="entry name" value="Peptidase_M16C_assoc"/>
</dbReference>
<dbReference type="Pfam" id="PF05193">
    <property type="entry name" value="Peptidase_M16_C"/>
    <property type="match status" value="1"/>
</dbReference>
<dbReference type="Pfam" id="PF22516">
    <property type="entry name" value="PreP_C"/>
    <property type="match status" value="1"/>
</dbReference>
<evidence type="ECO:0000259" key="1">
    <source>
        <dbReference type="SMART" id="SM01264"/>
    </source>
</evidence>
<protein>
    <submittedName>
        <fullName evidence="2">Peptidase M16</fullName>
    </submittedName>
</protein>
<proteinExistence type="predicted"/>
<dbReference type="InterPro" id="IPR011249">
    <property type="entry name" value="Metalloenz_LuxS/M16"/>
</dbReference>
<dbReference type="GO" id="GO:0006508">
    <property type="term" value="P:proteolysis"/>
    <property type="evidence" value="ECO:0007669"/>
    <property type="project" value="InterPro"/>
</dbReference>
<sequence length="979" mass="109705">MTVDVTETISQTVHPAFQLVRQHHVEALDILVSEYKHKVTGAVHYHLAANHDENVFLVAFRTQPMDSKGEAHILEHTALCGSEKFPVRDPFFLMIRRSLNTFMNAFTAADWTAYPFATQNKKDFQNLLEVYMDAAFAANLNPLDFAQEGIRIELENGEPVYKSVVFNEMKGAMSSPSDQLYHQLAHHLFPETTYHYNSGGDPKDIPDLSYEELVNFYKSHYHPSNAVFMTFGNESAYNLQEQFETLALSKFQQGETLYSKAERRLTAPVTVTESYAVDAEDLKDKTYHIISWLLPEASDIKLRLGMRLVEGILLEDSASPLRHYLETCGYAQSTGPIMGVDDSNFEMTFYCGVQGSNPEHAEEFKAGVFKVLEQVASAPVDAQMVEAILHQIELHQREINGDGTPYGLSLILNGLGSAIHHSDPVHVWDVDTAIEQVKEELKDPMWLSNLIKTHLIDNQHRVQMTLVPDAEKSAKEAEAEKARLAAIGAQLTDEQKAEIVAQTEALKVRQDTPDDLNLLPKVGLEDVPAELQIVQGQLREIISNGLDTPLNLYHAGTNGIYYQQVLVQIPQDIVQSPYFNLLSILVGEVGAGEYDYLELQQLQTAVSGGLGMGASLRSKLDDKNQITAWLTLTTKSLVNNLDAIRLLKVAFEQLRFDEKDRIIELLQQRKTRWQSRVSGAGHSYAMQVAGRNHSALALRDYNNTGLGALNWLTELTAKIEQDETAYDALIAELQLIHHRILKAPKQFLLVCEEHQSERLVEEVQTIWDKLSIEPNDRELTQVQATVTENDEAWLIQANVQFCSAAYPAVEVSHPDAAPLMVLAAYLRNGFLHSAIREKGGAYGGGASYDGNACSFRFYSYRDPRLAETFQDFDASIEWLLNAPQQEHQLEEAILGLIASMDKPGSPAGEAITACYSLLHKRTPAYRKLLRTRLLAVNLDDLKRVATTYIQSQKPTKAVVAPVAKRDILMELGFDIKQVN</sequence>
<dbReference type="GO" id="GO:0046872">
    <property type="term" value="F:metal ion binding"/>
    <property type="evidence" value="ECO:0007669"/>
    <property type="project" value="InterPro"/>
</dbReference>
<dbReference type="AlphaFoldDB" id="A0A3A8G7P7"/>
<dbReference type="SUPFAM" id="SSF63411">
    <property type="entry name" value="LuxS/MPP-like metallohydrolase"/>
    <property type="match status" value="4"/>
</dbReference>
<dbReference type="SMART" id="SM01264">
    <property type="entry name" value="M16C_associated"/>
    <property type="match status" value="1"/>
</dbReference>
<dbReference type="FunFam" id="3.30.830.10:FF:000011">
    <property type="entry name" value="Presequence protease, mitochondrial"/>
    <property type="match status" value="1"/>
</dbReference>
<dbReference type="RefSeq" id="WP_120366682.1">
    <property type="nucleotide sequence ID" value="NZ_RAXZ01000002.1"/>
</dbReference>
<accession>A0A3A8G7P7</accession>
<dbReference type="InterPro" id="IPR055130">
    <property type="entry name" value="PreP_C"/>
</dbReference>
<dbReference type="Pfam" id="PF00675">
    <property type="entry name" value="Peptidase_M16"/>
    <property type="match status" value="1"/>
</dbReference>